<name>A0ABQ6TLA3_9BACT</name>
<gene>
    <name evidence="1" type="ORF">F6V30_14120</name>
</gene>
<comment type="caution">
    <text evidence="1">The sequence shown here is derived from an EMBL/GenBank/DDBJ whole genome shotgun (WGS) entry which is preliminary data.</text>
</comment>
<reference evidence="1 2" key="1">
    <citation type="journal article" date="2020" name="Microorganisms">
        <title>Description of Three Novel Members in the Family Geobacteraceae, Oryzomonas japonicum gen. nov., sp. nov., Oryzomonas sagensis sp. nov., and Oryzomonas ruber sp. nov.</title>
        <authorList>
            <person name="Xu Z."/>
            <person name="Masuda Y."/>
            <person name="Hayakawa C."/>
            <person name="Ushijima N."/>
            <person name="Kawano K."/>
            <person name="Shiratori Y."/>
            <person name="Senoo K."/>
            <person name="Itoh H."/>
        </authorList>
    </citation>
    <scope>NUCLEOTIDE SEQUENCE [LARGE SCALE GENOMIC DNA]</scope>
    <source>
        <strain evidence="1 2">Red100</strain>
    </source>
</reference>
<organism evidence="1 2">
    <name type="scientific">Oryzomonas sagensis</name>
    <dbReference type="NCBI Taxonomy" id="2603857"/>
    <lineage>
        <taxon>Bacteria</taxon>
        <taxon>Pseudomonadati</taxon>
        <taxon>Thermodesulfobacteriota</taxon>
        <taxon>Desulfuromonadia</taxon>
        <taxon>Geobacterales</taxon>
        <taxon>Geobacteraceae</taxon>
        <taxon>Oryzomonas</taxon>
    </lineage>
</organism>
<protein>
    <submittedName>
        <fullName evidence="1">Uncharacterized protein</fullName>
    </submittedName>
</protein>
<keyword evidence="2" id="KW-1185">Reference proteome</keyword>
<evidence type="ECO:0000313" key="2">
    <source>
        <dbReference type="Proteomes" id="UP000798046"/>
    </source>
</evidence>
<dbReference type="RefSeq" id="WP_151157604.1">
    <property type="nucleotide sequence ID" value="NZ_VZRA01000004.1"/>
</dbReference>
<evidence type="ECO:0000313" key="1">
    <source>
        <dbReference type="EMBL" id="KAB0668969.1"/>
    </source>
</evidence>
<dbReference type="EMBL" id="VZRA01000004">
    <property type="protein sequence ID" value="KAB0668969.1"/>
    <property type="molecule type" value="Genomic_DNA"/>
</dbReference>
<proteinExistence type="predicted"/>
<accession>A0ABQ6TLA3</accession>
<sequence length="113" mass="12293">MNVILQPSRPTHAIEERIIVDGRDIGRIYPGNDDPDNRYGCQLSFQVGEYINCHGHGPTKYLAVQAAIYSAICAARDLNDQAAALMGIDKEIAHLAELNAGDTEEPQKEASNG</sequence>
<dbReference type="Proteomes" id="UP000798046">
    <property type="component" value="Unassembled WGS sequence"/>
</dbReference>